<dbReference type="Pfam" id="PF08238">
    <property type="entry name" value="Sel1"/>
    <property type="match status" value="2"/>
</dbReference>
<evidence type="ECO:0000313" key="3">
    <source>
        <dbReference type="Proteomes" id="UP000693970"/>
    </source>
</evidence>
<keyword evidence="3" id="KW-1185">Reference proteome</keyword>
<proteinExistence type="predicted"/>
<dbReference type="InterPro" id="IPR003613">
    <property type="entry name" value="Ubox_domain"/>
</dbReference>
<evidence type="ECO:0000259" key="1">
    <source>
        <dbReference type="SMART" id="SM00504"/>
    </source>
</evidence>
<dbReference type="Proteomes" id="UP000693970">
    <property type="component" value="Unassembled WGS sequence"/>
</dbReference>
<reference evidence="2" key="2">
    <citation type="submission" date="2021-04" db="EMBL/GenBank/DDBJ databases">
        <authorList>
            <person name="Podell S."/>
        </authorList>
    </citation>
    <scope>NUCLEOTIDE SEQUENCE</scope>
    <source>
        <strain evidence="2">Hildebrandi</strain>
    </source>
</reference>
<dbReference type="AlphaFoldDB" id="A0A9K3L472"/>
<dbReference type="SMART" id="SM00671">
    <property type="entry name" value="SEL1"/>
    <property type="match status" value="2"/>
</dbReference>
<evidence type="ECO:0000313" key="2">
    <source>
        <dbReference type="EMBL" id="KAG7354471.1"/>
    </source>
</evidence>
<gene>
    <name evidence="2" type="ORF">IV203_003827</name>
</gene>
<dbReference type="InterPro" id="IPR006597">
    <property type="entry name" value="Sel1-like"/>
</dbReference>
<dbReference type="SMART" id="SM00504">
    <property type="entry name" value="Ubox"/>
    <property type="match status" value="1"/>
</dbReference>
<name>A0A9K3L472_9STRA</name>
<dbReference type="GO" id="GO:0004842">
    <property type="term" value="F:ubiquitin-protein transferase activity"/>
    <property type="evidence" value="ECO:0007669"/>
    <property type="project" value="InterPro"/>
</dbReference>
<dbReference type="EMBL" id="JAGRRH010000016">
    <property type="protein sequence ID" value="KAG7354471.1"/>
    <property type="molecule type" value="Genomic_DNA"/>
</dbReference>
<reference evidence="2" key="1">
    <citation type="journal article" date="2021" name="Sci. Rep.">
        <title>Diploid genomic architecture of Nitzschia inconspicua, an elite biomass production diatom.</title>
        <authorList>
            <person name="Oliver A."/>
            <person name="Podell S."/>
            <person name="Pinowska A."/>
            <person name="Traller J.C."/>
            <person name="Smith S.R."/>
            <person name="McClure R."/>
            <person name="Beliaev A."/>
            <person name="Bohutskyi P."/>
            <person name="Hill E.A."/>
            <person name="Rabines A."/>
            <person name="Zheng H."/>
            <person name="Allen L.Z."/>
            <person name="Kuo A."/>
            <person name="Grigoriev I.V."/>
            <person name="Allen A.E."/>
            <person name="Hazlebeck D."/>
            <person name="Allen E.E."/>
        </authorList>
    </citation>
    <scope>NUCLEOTIDE SEQUENCE</scope>
    <source>
        <strain evidence="2">Hildebrandi</strain>
    </source>
</reference>
<feature type="domain" description="U-box" evidence="1">
    <location>
        <begin position="77"/>
        <end position="143"/>
    </location>
</feature>
<protein>
    <submittedName>
        <fullName evidence="2">Sel1 repeat-containing protein</fullName>
    </submittedName>
</protein>
<dbReference type="Pfam" id="PF04564">
    <property type="entry name" value="U-box"/>
    <property type="match status" value="1"/>
</dbReference>
<dbReference type="OrthoDB" id="194744at2759"/>
<sequence>MDDVLYHFVRAEETLVFHPLCLKGINEPRFSCRQQSSAMPPKAAEVDTSATVQVESDFKSHPSQNRRRSQQWSIADELLCPICLELPLDPVIAEDGRIYERCEIQKHINQTGKTIHLKSPVTNKVMGPKLVPCLQIKNIIEKAIENEEIEGDLAENWKSKQSTKKVFDEWLHKAEQGDGEAMVQVAKAFSFGLLGREKDLQKGREWWRKAADADNIWGLTFRAYVLLTTEDTSESIPLRAHGLILLTQAAERGSDLACYLLGMMYADGNDLLPQSKKRAAHFLKKGLGESAVSIVCPPTEICTESHKCNVCLFCDIKRKEAKEYLKQLVDEV</sequence>
<dbReference type="PANTHER" id="PTHR46573">
    <property type="entry name" value="WD REPEAT, SAM AND U-BOX DOMAIN-CONTAINING PROTEIN 1"/>
    <property type="match status" value="1"/>
</dbReference>
<dbReference type="PANTHER" id="PTHR46573:SF1">
    <property type="entry name" value="WD REPEAT, SAM AND U-BOX DOMAIN-CONTAINING PROTEIN 1"/>
    <property type="match status" value="1"/>
</dbReference>
<dbReference type="InterPro" id="IPR052085">
    <property type="entry name" value="WD-SAM-U-box"/>
</dbReference>
<dbReference type="GO" id="GO:0016567">
    <property type="term" value="P:protein ubiquitination"/>
    <property type="evidence" value="ECO:0007669"/>
    <property type="project" value="InterPro"/>
</dbReference>
<comment type="caution">
    <text evidence="2">The sequence shown here is derived from an EMBL/GenBank/DDBJ whole genome shotgun (WGS) entry which is preliminary data.</text>
</comment>
<accession>A0A9K3L472</accession>
<organism evidence="2 3">
    <name type="scientific">Nitzschia inconspicua</name>
    <dbReference type="NCBI Taxonomy" id="303405"/>
    <lineage>
        <taxon>Eukaryota</taxon>
        <taxon>Sar</taxon>
        <taxon>Stramenopiles</taxon>
        <taxon>Ochrophyta</taxon>
        <taxon>Bacillariophyta</taxon>
        <taxon>Bacillariophyceae</taxon>
        <taxon>Bacillariophycidae</taxon>
        <taxon>Bacillariales</taxon>
        <taxon>Bacillariaceae</taxon>
        <taxon>Nitzschia</taxon>
    </lineage>
</organism>